<accession>A0A9X9LKL6</accession>
<sequence>MYFEAIPSDKGLATFTALIRPFCCVNSLVSTENRTSGKTFPTITAFRQSFRCVSSLM</sequence>
<name>A0A9X9LKL6_GULGU</name>
<evidence type="ECO:0000313" key="2">
    <source>
        <dbReference type="Proteomes" id="UP000269945"/>
    </source>
</evidence>
<comment type="caution">
    <text evidence="1">The sequence shown here is derived from an EMBL/GenBank/DDBJ whole genome shotgun (WGS) entry which is preliminary data.</text>
</comment>
<proteinExistence type="predicted"/>
<gene>
    <name evidence="1" type="ORF">BN2614_LOCUS2</name>
</gene>
<reference evidence="1 2" key="1">
    <citation type="submission" date="2018-10" db="EMBL/GenBank/DDBJ databases">
        <authorList>
            <person name="Ekblom R."/>
            <person name="Jareborg N."/>
        </authorList>
    </citation>
    <scope>NUCLEOTIDE SEQUENCE [LARGE SCALE GENOMIC DNA]</scope>
    <source>
        <tissue evidence="1">Muscle</tissue>
    </source>
</reference>
<evidence type="ECO:0000313" key="1">
    <source>
        <dbReference type="EMBL" id="VCW70641.1"/>
    </source>
</evidence>
<keyword evidence="2" id="KW-1185">Reference proteome</keyword>
<dbReference type="EMBL" id="CYRY02006134">
    <property type="protein sequence ID" value="VCW70641.1"/>
    <property type="molecule type" value="Genomic_DNA"/>
</dbReference>
<dbReference type="PANTHER" id="PTHR33426:SF44">
    <property type="match status" value="1"/>
</dbReference>
<dbReference type="AlphaFoldDB" id="A0A9X9LKL6"/>
<dbReference type="Proteomes" id="UP000269945">
    <property type="component" value="Unassembled WGS sequence"/>
</dbReference>
<protein>
    <submittedName>
        <fullName evidence="1">Uncharacterized protein</fullName>
    </submittedName>
</protein>
<dbReference type="PANTHER" id="PTHR33426">
    <property type="entry name" value="C2H2-TYPE DOMAIN-CONTAINING PROTEIN"/>
    <property type="match status" value="1"/>
</dbReference>
<organism evidence="1 2">
    <name type="scientific">Gulo gulo</name>
    <name type="common">Wolverine</name>
    <name type="synonym">Gluton</name>
    <dbReference type="NCBI Taxonomy" id="48420"/>
    <lineage>
        <taxon>Eukaryota</taxon>
        <taxon>Metazoa</taxon>
        <taxon>Chordata</taxon>
        <taxon>Craniata</taxon>
        <taxon>Vertebrata</taxon>
        <taxon>Euteleostomi</taxon>
        <taxon>Mammalia</taxon>
        <taxon>Eutheria</taxon>
        <taxon>Laurasiatheria</taxon>
        <taxon>Carnivora</taxon>
        <taxon>Caniformia</taxon>
        <taxon>Musteloidea</taxon>
        <taxon>Mustelidae</taxon>
        <taxon>Guloninae</taxon>
        <taxon>Gulo</taxon>
    </lineage>
</organism>